<gene>
    <name evidence="2" type="ORF">GCM10020221_15630</name>
</gene>
<dbReference type="Proteomes" id="UP001501102">
    <property type="component" value="Unassembled WGS sequence"/>
</dbReference>
<keyword evidence="3" id="KW-1185">Reference proteome</keyword>
<evidence type="ECO:0000313" key="2">
    <source>
        <dbReference type="EMBL" id="GAA2920287.1"/>
    </source>
</evidence>
<comment type="caution">
    <text evidence="2">The sequence shown here is derived from an EMBL/GenBank/DDBJ whole genome shotgun (WGS) entry which is preliminary data.</text>
</comment>
<evidence type="ECO:0000256" key="1">
    <source>
        <dbReference type="SAM" id="MobiDB-lite"/>
    </source>
</evidence>
<name>A0ABP6J4D1_STRTU</name>
<protein>
    <recommendedName>
        <fullName evidence="4">Secreted protein</fullName>
    </recommendedName>
</protein>
<sequence length="162" mass="16526">MKTSRIGRRIAAGCAGALVIGAVAVGLAPVAAAKSYAVTIDKVALKSPGLAVEFTYSCDAGSRDWLVANATDVSINAGATGSAIVKTDKLVCDYNSTRRGSICRPINGEFFKGSKARSFSTTSTPRPVTAASRRAPPQWCKQGVSPGPVLITSGAGPPTGRA</sequence>
<accession>A0ABP6J4D1</accession>
<proteinExistence type="predicted"/>
<feature type="region of interest" description="Disordered" evidence="1">
    <location>
        <begin position="116"/>
        <end position="162"/>
    </location>
</feature>
<evidence type="ECO:0000313" key="3">
    <source>
        <dbReference type="Proteomes" id="UP001501102"/>
    </source>
</evidence>
<dbReference type="EMBL" id="BAAAXZ010000059">
    <property type="protein sequence ID" value="GAA2920287.1"/>
    <property type="molecule type" value="Genomic_DNA"/>
</dbReference>
<organism evidence="2 3">
    <name type="scientific">Streptomyces thioluteus</name>
    <dbReference type="NCBI Taxonomy" id="66431"/>
    <lineage>
        <taxon>Bacteria</taxon>
        <taxon>Bacillati</taxon>
        <taxon>Actinomycetota</taxon>
        <taxon>Actinomycetes</taxon>
        <taxon>Kitasatosporales</taxon>
        <taxon>Streptomycetaceae</taxon>
        <taxon>Streptomyces</taxon>
    </lineage>
</organism>
<reference evidence="3" key="1">
    <citation type="journal article" date="2019" name="Int. J. Syst. Evol. Microbiol.">
        <title>The Global Catalogue of Microorganisms (GCM) 10K type strain sequencing project: providing services to taxonomists for standard genome sequencing and annotation.</title>
        <authorList>
            <consortium name="The Broad Institute Genomics Platform"/>
            <consortium name="The Broad Institute Genome Sequencing Center for Infectious Disease"/>
            <person name="Wu L."/>
            <person name="Ma J."/>
        </authorList>
    </citation>
    <scope>NUCLEOTIDE SEQUENCE [LARGE SCALE GENOMIC DNA]</scope>
    <source>
        <strain evidence="3">JCM 4087</strain>
    </source>
</reference>
<feature type="compositionally biased region" description="Polar residues" evidence="1">
    <location>
        <begin position="117"/>
        <end position="126"/>
    </location>
</feature>
<evidence type="ECO:0008006" key="4">
    <source>
        <dbReference type="Google" id="ProtNLM"/>
    </source>
</evidence>